<keyword evidence="2" id="KW-1185">Reference proteome</keyword>
<organism evidence="1 2">
    <name type="scientific">Methylobacterium indicum</name>
    <dbReference type="NCBI Taxonomy" id="1775910"/>
    <lineage>
        <taxon>Bacteria</taxon>
        <taxon>Pseudomonadati</taxon>
        <taxon>Pseudomonadota</taxon>
        <taxon>Alphaproteobacteria</taxon>
        <taxon>Hyphomicrobiales</taxon>
        <taxon>Methylobacteriaceae</taxon>
        <taxon>Methylobacterium</taxon>
    </lineage>
</organism>
<evidence type="ECO:0000313" key="1">
    <source>
        <dbReference type="EMBL" id="KMO24308.1"/>
    </source>
</evidence>
<dbReference type="Proteomes" id="UP000036471">
    <property type="component" value="Unassembled WGS sequence"/>
</dbReference>
<reference evidence="1 2" key="1">
    <citation type="submission" date="2014-11" db="EMBL/GenBank/DDBJ databases">
        <title>Comparative genomics of Methylobacterium species.</title>
        <authorList>
            <person name="Chaudhry V."/>
            <person name="Patil P.B."/>
        </authorList>
    </citation>
    <scope>NUCLEOTIDE SEQUENCE [LARGE SCALE GENOMIC DNA]</scope>
    <source>
        <strain evidence="1 2">SE3.6</strain>
    </source>
</reference>
<evidence type="ECO:0000313" key="2">
    <source>
        <dbReference type="Proteomes" id="UP000036471"/>
    </source>
</evidence>
<protein>
    <submittedName>
        <fullName evidence="1">Uncharacterized protein</fullName>
    </submittedName>
</protein>
<accession>A0ABR5HDJ5</accession>
<dbReference type="EMBL" id="JTHG01000090">
    <property type="protein sequence ID" value="KMO24308.1"/>
    <property type="molecule type" value="Genomic_DNA"/>
</dbReference>
<name>A0ABR5HDJ5_9HYPH</name>
<proteinExistence type="predicted"/>
<sequence length="116" mass="12443">MQSIDSITWKALEQAIFQHGARAAATFLGGLKYKLNCAVELRMLRQIASGAKQHGDMPIMAAGVHDASDLGGVGETCLLMDRQGVHVGAQTDSAHSRSIAPECANHSRLTDPFRDL</sequence>
<comment type="caution">
    <text evidence="1">The sequence shown here is derived from an EMBL/GenBank/DDBJ whole genome shotgun (WGS) entry which is preliminary data.</text>
</comment>
<gene>
    <name evidence="1" type="ORF">QR79_11905</name>
</gene>